<reference evidence="2" key="1">
    <citation type="submission" date="2017-04" db="EMBL/GenBank/DDBJ databases">
        <title>Unexpected and diverse lifestyles within the genus Limnohabitans.</title>
        <authorList>
            <person name="Kasalicky V."/>
            <person name="Mehrshad M."/>
            <person name="Andrei S.-A."/>
            <person name="Salcher M."/>
            <person name="Kratochvilova H."/>
            <person name="Simek K."/>
            <person name="Ghai R."/>
        </authorList>
    </citation>
    <scope>NUCLEOTIDE SEQUENCE [LARGE SCALE GENOMIC DNA]</scope>
    <source>
        <strain evidence="2">II-D5</strain>
    </source>
</reference>
<dbReference type="SUPFAM" id="SSF47413">
    <property type="entry name" value="lambda repressor-like DNA-binding domains"/>
    <property type="match status" value="1"/>
</dbReference>
<comment type="caution">
    <text evidence="2">The sequence shown here is derived from an EMBL/GenBank/DDBJ whole genome shotgun (WGS) entry which is preliminary data.</text>
</comment>
<dbReference type="AlphaFoldDB" id="A0A2T7UHR0"/>
<gene>
    <name evidence="2" type="ORF">H663_003865</name>
</gene>
<dbReference type="OrthoDB" id="8757559at2"/>
<proteinExistence type="predicted"/>
<dbReference type="Proteomes" id="UP000037507">
    <property type="component" value="Unassembled WGS sequence"/>
</dbReference>
<dbReference type="InterPro" id="IPR010982">
    <property type="entry name" value="Lambda_DNA-bd_dom_sf"/>
</dbReference>
<name>A0A2T7UHR0_9BURK</name>
<organism evidence="2 3">
    <name type="scientific">Limnohabitans planktonicus II-D5</name>
    <dbReference type="NCBI Taxonomy" id="1293045"/>
    <lineage>
        <taxon>Bacteria</taxon>
        <taxon>Pseudomonadati</taxon>
        <taxon>Pseudomonadota</taxon>
        <taxon>Betaproteobacteria</taxon>
        <taxon>Burkholderiales</taxon>
        <taxon>Comamonadaceae</taxon>
        <taxon>Limnohabitans</taxon>
    </lineage>
</organism>
<dbReference type="SMART" id="SM00530">
    <property type="entry name" value="HTH_XRE"/>
    <property type="match status" value="1"/>
</dbReference>
<dbReference type="Gene3D" id="1.10.260.40">
    <property type="entry name" value="lambda repressor-like DNA-binding domains"/>
    <property type="match status" value="1"/>
</dbReference>
<evidence type="ECO:0000313" key="3">
    <source>
        <dbReference type="Proteomes" id="UP000037507"/>
    </source>
</evidence>
<sequence>MSPLPPQILISGDQLGHLLRSTRKGLKLSQTAIANRLNLSQNRVSYLELHPDTLSFSQLLAWCSALGLDLRLGARDTATALDSDAAEW</sequence>
<keyword evidence="3" id="KW-1185">Reference proteome</keyword>
<feature type="domain" description="HTH cro/C1-type" evidence="1">
    <location>
        <begin position="19"/>
        <end position="70"/>
    </location>
</feature>
<evidence type="ECO:0000313" key="2">
    <source>
        <dbReference type="EMBL" id="PVE44194.1"/>
    </source>
</evidence>
<dbReference type="Pfam" id="PF13560">
    <property type="entry name" value="HTH_31"/>
    <property type="match status" value="1"/>
</dbReference>
<evidence type="ECO:0000259" key="1">
    <source>
        <dbReference type="PROSITE" id="PS50943"/>
    </source>
</evidence>
<dbReference type="InterPro" id="IPR001387">
    <property type="entry name" value="Cro/C1-type_HTH"/>
</dbReference>
<dbReference type="GO" id="GO:0003677">
    <property type="term" value="F:DNA binding"/>
    <property type="evidence" value="ECO:0007669"/>
    <property type="project" value="InterPro"/>
</dbReference>
<dbReference type="EMBL" id="LFYT02000003">
    <property type="protein sequence ID" value="PVE44194.1"/>
    <property type="molecule type" value="Genomic_DNA"/>
</dbReference>
<dbReference type="PROSITE" id="PS50943">
    <property type="entry name" value="HTH_CROC1"/>
    <property type="match status" value="1"/>
</dbReference>
<accession>A0A2T7UHR0</accession>
<protein>
    <submittedName>
        <fullName evidence="2">Transcriptional regulator</fullName>
    </submittedName>
</protein>